<evidence type="ECO:0000313" key="1">
    <source>
        <dbReference type="EMBL" id="DAD75845.1"/>
    </source>
</evidence>
<reference evidence="1" key="1">
    <citation type="journal article" date="2021" name="Proc. Natl. Acad. Sci. U.S.A.">
        <title>A Catalog of Tens of Thousands of Viruses from Human Metagenomes Reveals Hidden Associations with Chronic Diseases.</title>
        <authorList>
            <person name="Tisza M.J."/>
            <person name="Buck C.B."/>
        </authorList>
    </citation>
    <scope>NUCLEOTIDE SEQUENCE</scope>
    <source>
        <strain evidence="1">Ct37J14</strain>
    </source>
</reference>
<protein>
    <submittedName>
        <fullName evidence="1">Uncharacterized protein</fullName>
    </submittedName>
</protein>
<dbReference type="EMBL" id="BK014790">
    <property type="protein sequence ID" value="DAD75845.1"/>
    <property type="molecule type" value="Genomic_DNA"/>
</dbReference>
<organism evidence="1">
    <name type="scientific">Siphoviridae sp. ct37J14</name>
    <dbReference type="NCBI Taxonomy" id="2826280"/>
    <lineage>
        <taxon>Viruses</taxon>
        <taxon>Duplodnaviria</taxon>
        <taxon>Heunggongvirae</taxon>
        <taxon>Uroviricota</taxon>
        <taxon>Caudoviricetes</taxon>
    </lineage>
</organism>
<accession>A0A8S5M0L8</accession>
<proteinExistence type="predicted"/>
<sequence>MGRNANIDLLLLAVCSCFHMRVEYMFTLFYRGRIFLPPYA</sequence>
<name>A0A8S5M0L8_9CAUD</name>